<evidence type="ECO:0000256" key="5">
    <source>
        <dbReference type="RuleBase" id="RU004379"/>
    </source>
</evidence>
<feature type="transmembrane region" description="Helical" evidence="5">
    <location>
        <begin position="50"/>
        <end position="69"/>
    </location>
</feature>
<organism evidence="6">
    <name type="scientific">Haptolina ericina</name>
    <dbReference type="NCBI Taxonomy" id="156174"/>
    <lineage>
        <taxon>Eukaryota</taxon>
        <taxon>Haptista</taxon>
        <taxon>Haptophyta</taxon>
        <taxon>Prymnesiophyceae</taxon>
        <taxon>Prymnesiales</taxon>
        <taxon>Prymnesiaceae</taxon>
        <taxon>Haptolina</taxon>
    </lineage>
</organism>
<dbReference type="PANTHER" id="PTHR23291:SF50">
    <property type="entry name" value="PROTEIN LIFEGUARD 4"/>
    <property type="match status" value="1"/>
</dbReference>
<comment type="subcellular location">
    <subcellularLocation>
        <location evidence="1">Membrane</location>
        <topology evidence="1">Multi-pass membrane protein</topology>
    </subcellularLocation>
</comment>
<evidence type="ECO:0008006" key="7">
    <source>
        <dbReference type="Google" id="ProtNLM"/>
    </source>
</evidence>
<evidence type="ECO:0000256" key="1">
    <source>
        <dbReference type="ARBA" id="ARBA00004141"/>
    </source>
</evidence>
<comment type="similarity">
    <text evidence="5">Belongs to the BI1 family.</text>
</comment>
<evidence type="ECO:0000256" key="4">
    <source>
        <dbReference type="ARBA" id="ARBA00023136"/>
    </source>
</evidence>
<feature type="transmembrane region" description="Helical" evidence="5">
    <location>
        <begin position="132"/>
        <end position="152"/>
    </location>
</feature>
<accession>A0A7S3AN48</accession>
<feature type="transmembrane region" description="Helical" evidence="5">
    <location>
        <begin position="164"/>
        <end position="182"/>
    </location>
</feature>
<dbReference type="InterPro" id="IPR006214">
    <property type="entry name" value="Bax_inhibitor_1-related"/>
</dbReference>
<dbReference type="PANTHER" id="PTHR23291">
    <property type="entry name" value="BAX INHIBITOR-RELATED"/>
    <property type="match status" value="1"/>
</dbReference>
<keyword evidence="2 5" id="KW-0812">Transmembrane</keyword>
<sequence length="224" mass="24861">MAANCDGLVQAGFIRKVYAILSMQLMMTVCGAAFFMLHTSTREFVLHTPSMFYAAMFLPLGLIFALMCYKDQHPTNMYLLSAFTLCETYTIGVICAMYYESGNGMIVLQALMLTAAVFISLTVYTLTTKKDFSFLGAGLFAGLVILIVWSLLNSFFNFGAGGHMVFSLFGALLFAGYILYDTSQIMHNLGPDDYIVAAINLYLDIINLFLYLLEILRMLQGGDN</sequence>
<evidence type="ECO:0000313" key="6">
    <source>
        <dbReference type="EMBL" id="CAE0108263.1"/>
    </source>
</evidence>
<reference evidence="6" key="1">
    <citation type="submission" date="2021-01" db="EMBL/GenBank/DDBJ databases">
        <authorList>
            <person name="Corre E."/>
            <person name="Pelletier E."/>
            <person name="Niang G."/>
            <person name="Scheremetjew M."/>
            <person name="Finn R."/>
            <person name="Kale V."/>
            <person name="Holt S."/>
            <person name="Cochrane G."/>
            <person name="Meng A."/>
            <person name="Brown T."/>
            <person name="Cohen L."/>
        </authorList>
    </citation>
    <scope>NUCLEOTIDE SEQUENCE</scope>
    <source>
        <strain evidence="6">CCMP281</strain>
    </source>
</reference>
<feature type="transmembrane region" description="Helical" evidence="5">
    <location>
        <begin position="105"/>
        <end position="125"/>
    </location>
</feature>
<protein>
    <recommendedName>
        <fullName evidence="7">Transmembrane BAX inhibitor motif-containing protein 4</fullName>
    </recommendedName>
</protein>
<keyword evidence="4 5" id="KW-0472">Membrane</keyword>
<dbReference type="AlphaFoldDB" id="A0A7S3AN48"/>
<evidence type="ECO:0000256" key="2">
    <source>
        <dbReference type="ARBA" id="ARBA00022692"/>
    </source>
</evidence>
<dbReference type="Pfam" id="PF01027">
    <property type="entry name" value="Bax1-I"/>
    <property type="match status" value="1"/>
</dbReference>
<gene>
    <name evidence="6" type="ORF">HERI1096_LOCUS8923</name>
</gene>
<feature type="transmembrane region" description="Helical" evidence="5">
    <location>
        <begin position="17"/>
        <end position="38"/>
    </location>
</feature>
<dbReference type="EMBL" id="HBHX01015939">
    <property type="protein sequence ID" value="CAE0108263.1"/>
    <property type="molecule type" value="Transcribed_RNA"/>
</dbReference>
<name>A0A7S3AN48_9EUKA</name>
<feature type="transmembrane region" description="Helical" evidence="5">
    <location>
        <begin position="78"/>
        <end position="99"/>
    </location>
</feature>
<evidence type="ECO:0000256" key="3">
    <source>
        <dbReference type="ARBA" id="ARBA00022989"/>
    </source>
</evidence>
<feature type="transmembrane region" description="Helical" evidence="5">
    <location>
        <begin position="194"/>
        <end position="213"/>
    </location>
</feature>
<proteinExistence type="inferred from homology"/>
<dbReference type="GO" id="GO:0016020">
    <property type="term" value="C:membrane"/>
    <property type="evidence" value="ECO:0007669"/>
    <property type="project" value="UniProtKB-SubCell"/>
</dbReference>
<keyword evidence="3 5" id="KW-1133">Transmembrane helix</keyword>